<evidence type="ECO:0000313" key="3">
    <source>
        <dbReference type="Proteomes" id="UP000504615"/>
    </source>
</evidence>
<dbReference type="AlphaFoldDB" id="A0A8N1S6E0"/>
<feature type="compositionally biased region" description="Basic and acidic residues" evidence="1">
    <location>
        <begin position="287"/>
        <end position="297"/>
    </location>
</feature>
<sequence length="679" mass="77814">MVLFVPLNRGNFDVFSIEIEQEFAALVVVGVAGRIEKCKNLTKLVRINAHLEPPAHIQTKTLLNLVSNFIREWGERPCETGSRDLKICKFCDSIINDETRQYARKYCCIEAEYLDQLLKEWLALHNTSELDSSIFTGTKYEVNYSNKNDSQKENSVKMHNHDNTELRLVTTANQDDIYIIFENYQNYSGSQIKSLTLARKTKTSAGEARRDDGTRNTDTMAERIRERRDNNPHQRELGEVAGKSRQDRRSAQRDAQEEANRSQIAVEKRRGDRDRENVMAAEEEEEKEKKESGERRNPGKNPYQQRYGEERETRLQGDNSGKKTGRLDRIEEKNVTVERKPAKRFERESGRRDRRENEESSVAHRDRRKGEEADTVLSKNKRLGSEKTLDSLGDAEKGRSTVNEEGKLPANSGKREDSSNLIQYQLSNAHFVELGWTQLPMTKIMRKIARYEARPAKPNINWFKKYRHLGTIYYDDGLTLFSRFHSDGSAELFYPNGVLAIRVCRPENRKYDMYTVFTPGGKDALAIERVSQILAIFDTMGYGVVFDMDGAARLSYNQIGGIFTDNPAGTPLVWAWNVNPRESILETVYTENISDRLQMDLFSPTNKSVKSSGNVKTPILPSSSRNKEKKVVEVQEPVVEERQEEVGNKIQLGTIVNFNKEVASCTVEASDWKSDVLMK</sequence>
<keyword evidence="3" id="KW-1185">Reference proteome</keyword>
<proteinExistence type="predicted"/>
<evidence type="ECO:0000256" key="1">
    <source>
        <dbReference type="SAM" id="MobiDB-lite"/>
    </source>
</evidence>
<evidence type="ECO:0000259" key="2">
    <source>
        <dbReference type="Pfam" id="PF14977"/>
    </source>
</evidence>
<feature type="region of interest" description="Disordered" evidence="1">
    <location>
        <begin position="608"/>
        <end position="627"/>
    </location>
</feature>
<protein>
    <submittedName>
        <fullName evidence="4">Uncharacterized protein LOC105428942</fullName>
    </submittedName>
</protein>
<feature type="region of interest" description="Disordered" evidence="1">
    <location>
        <begin position="198"/>
        <end position="417"/>
    </location>
</feature>
<accession>A0A8N1S6E0</accession>
<dbReference type="Pfam" id="PF14977">
    <property type="entry name" value="FAM194"/>
    <property type="match status" value="1"/>
</dbReference>
<organism evidence="3 4">
    <name type="scientific">Pogonomyrmex barbatus</name>
    <name type="common">red harvester ant</name>
    <dbReference type="NCBI Taxonomy" id="144034"/>
    <lineage>
        <taxon>Eukaryota</taxon>
        <taxon>Metazoa</taxon>
        <taxon>Ecdysozoa</taxon>
        <taxon>Arthropoda</taxon>
        <taxon>Hexapoda</taxon>
        <taxon>Insecta</taxon>
        <taxon>Pterygota</taxon>
        <taxon>Neoptera</taxon>
        <taxon>Endopterygota</taxon>
        <taxon>Hymenoptera</taxon>
        <taxon>Apocrita</taxon>
        <taxon>Aculeata</taxon>
        <taxon>Formicoidea</taxon>
        <taxon>Formicidae</taxon>
        <taxon>Myrmicinae</taxon>
        <taxon>Pogonomyrmex</taxon>
    </lineage>
</organism>
<feature type="compositionally biased region" description="Basic and acidic residues" evidence="1">
    <location>
        <begin position="383"/>
        <end position="417"/>
    </location>
</feature>
<evidence type="ECO:0000313" key="4">
    <source>
        <dbReference type="RefSeq" id="XP_025074464.1"/>
    </source>
</evidence>
<dbReference type="GeneID" id="105428942"/>
<dbReference type="OrthoDB" id="331263at2759"/>
<dbReference type="InterPro" id="IPR029281">
    <property type="entry name" value="FAM194_C"/>
</dbReference>
<feature type="compositionally biased region" description="Polar residues" evidence="1">
    <location>
        <begin position="608"/>
        <end position="624"/>
    </location>
</feature>
<name>A0A8N1S6E0_9HYME</name>
<dbReference type="Proteomes" id="UP000504615">
    <property type="component" value="Unplaced"/>
</dbReference>
<reference evidence="4" key="1">
    <citation type="submission" date="2025-08" db="UniProtKB">
        <authorList>
            <consortium name="RefSeq"/>
        </authorList>
    </citation>
    <scope>IDENTIFICATION</scope>
</reference>
<gene>
    <name evidence="4" type="primary">LOC105428942</name>
</gene>
<feature type="compositionally biased region" description="Basic and acidic residues" evidence="1">
    <location>
        <begin position="325"/>
        <end position="372"/>
    </location>
</feature>
<feature type="domain" description="FAM194 C-terminal" evidence="2">
    <location>
        <begin position="473"/>
        <end position="580"/>
    </location>
</feature>
<dbReference type="RefSeq" id="XP_025074464.1">
    <property type="nucleotide sequence ID" value="XM_025218679.1"/>
</dbReference>
<feature type="compositionally biased region" description="Basic and acidic residues" evidence="1">
    <location>
        <begin position="207"/>
        <end position="277"/>
    </location>
</feature>